<keyword evidence="1" id="KW-0472">Membrane</keyword>
<feature type="transmembrane region" description="Helical" evidence="1">
    <location>
        <begin position="15"/>
        <end position="36"/>
    </location>
</feature>
<keyword evidence="1" id="KW-0812">Transmembrane</keyword>
<keyword evidence="1" id="KW-1133">Transmembrane helix</keyword>
<dbReference type="AlphaFoldDB" id="A0AAV4QL57"/>
<proteinExistence type="predicted"/>
<name>A0AAV4QL57_CAEEX</name>
<protein>
    <submittedName>
        <fullName evidence="2">Uncharacterized protein</fullName>
    </submittedName>
</protein>
<accession>A0AAV4QL57</accession>
<evidence type="ECO:0000313" key="2">
    <source>
        <dbReference type="EMBL" id="GIY08987.1"/>
    </source>
</evidence>
<dbReference type="EMBL" id="BPLR01006323">
    <property type="protein sequence ID" value="GIY08987.1"/>
    <property type="molecule type" value="Genomic_DNA"/>
</dbReference>
<evidence type="ECO:0000313" key="3">
    <source>
        <dbReference type="Proteomes" id="UP001054945"/>
    </source>
</evidence>
<dbReference type="Proteomes" id="UP001054945">
    <property type="component" value="Unassembled WGS sequence"/>
</dbReference>
<organism evidence="2 3">
    <name type="scientific">Caerostris extrusa</name>
    <name type="common">Bark spider</name>
    <name type="synonym">Caerostris bankana</name>
    <dbReference type="NCBI Taxonomy" id="172846"/>
    <lineage>
        <taxon>Eukaryota</taxon>
        <taxon>Metazoa</taxon>
        <taxon>Ecdysozoa</taxon>
        <taxon>Arthropoda</taxon>
        <taxon>Chelicerata</taxon>
        <taxon>Arachnida</taxon>
        <taxon>Araneae</taxon>
        <taxon>Araneomorphae</taxon>
        <taxon>Entelegynae</taxon>
        <taxon>Araneoidea</taxon>
        <taxon>Araneidae</taxon>
        <taxon>Caerostris</taxon>
    </lineage>
</organism>
<comment type="caution">
    <text evidence="2">The sequence shown here is derived from an EMBL/GenBank/DDBJ whole genome shotgun (WGS) entry which is preliminary data.</text>
</comment>
<gene>
    <name evidence="2" type="ORF">CEXT_352001</name>
</gene>
<sequence length="164" mass="19206">MFRAETIQRKHMLKIYIWAYCLFVMCGTVCFEVALFNSGMVVQDQYKLRNSGFVHGYLKEHLVAILNSAYALMILVGNGFSVVLPGYYCFVCCCMKTFFLHFVGESRILIARQDYRRILEIYKEMNETMIMMDNFMNLPIFGFSSKYLNNSLLVRLQFCIHAKC</sequence>
<keyword evidence="3" id="KW-1185">Reference proteome</keyword>
<reference evidence="2 3" key="1">
    <citation type="submission" date="2021-06" db="EMBL/GenBank/DDBJ databases">
        <title>Caerostris extrusa draft genome.</title>
        <authorList>
            <person name="Kono N."/>
            <person name="Arakawa K."/>
        </authorList>
    </citation>
    <scope>NUCLEOTIDE SEQUENCE [LARGE SCALE GENOMIC DNA]</scope>
</reference>
<evidence type="ECO:0000256" key="1">
    <source>
        <dbReference type="SAM" id="Phobius"/>
    </source>
</evidence>